<evidence type="ECO:0000256" key="1">
    <source>
        <dbReference type="ARBA" id="ARBA00022729"/>
    </source>
</evidence>
<keyword evidence="4" id="KW-1133">Transmembrane helix</keyword>
<dbReference type="InterPro" id="IPR050546">
    <property type="entry name" value="Glycosyl_Hydrlase_16"/>
</dbReference>
<evidence type="ECO:0000256" key="2">
    <source>
        <dbReference type="ARBA" id="ARBA00022801"/>
    </source>
</evidence>
<keyword evidence="1 5" id="KW-0732">Signal</keyword>
<dbReference type="STRING" id="403673.A0A177WML5"/>
<keyword evidence="3" id="KW-0326">Glycosidase</keyword>
<proteinExistence type="predicted"/>
<keyword evidence="4" id="KW-0472">Membrane</keyword>
<evidence type="ECO:0000256" key="4">
    <source>
        <dbReference type="SAM" id="Phobius"/>
    </source>
</evidence>
<evidence type="ECO:0000313" key="8">
    <source>
        <dbReference type="Proteomes" id="UP000077115"/>
    </source>
</evidence>
<dbReference type="PANTHER" id="PTHR10963">
    <property type="entry name" value="GLYCOSYL HYDROLASE-RELATED"/>
    <property type="match status" value="1"/>
</dbReference>
<dbReference type="GO" id="GO:0004553">
    <property type="term" value="F:hydrolase activity, hydrolyzing O-glycosyl compounds"/>
    <property type="evidence" value="ECO:0007669"/>
    <property type="project" value="InterPro"/>
</dbReference>
<evidence type="ECO:0000256" key="5">
    <source>
        <dbReference type="SAM" id="SignalP"/>
    </source>
</evidence>
<feature type="domain" description="GH16" evidence="6">
    <location>
        <begin position="29"/>
        <end position="290"/>
    </location>
</feature>
<reference evidence="7 8" key="1">
    <citation type="submission" date="2006-10" db="EMBL/GenBank/DDBJ databases">
        <title>The Genome Sequence of Batrachochytrium dendrobatidis JEL423.</title>
        <authorList>
            <consortium name="The Broad Institute Genome Sequencing Platform"/>
            <person name="Birren B."/>
            <person name="Lander E."/>
            <person name="Galagan J."/>
            <person name="Cuomo C."/>
            <person name="Devon K."/>
            <person name="Jaffe D."/>
            <person name="Butler J."/>
            <person name="Alvarez P."/>
            <person name="Gnerre S."/>
            <person name="Grabherr M."/>
            <person name="Kleber M."/>
            <person name="Mauceli E."/>
            <person name="Brockman W."/>
            <person name="Young S."/>
            <person name="LaButti K."/>
            <person name="Sykes S."/>
            <person name="DeCaprio D."/>
            <person name="Crawford M."/>
            <person name="Koehrsen M."/>
            <person name="Engels R."/>
            <person name="Montgomery P."/>
            <person name="Pearson M."/>
            <person name="Howarth C."/>
            <person name="Larson L."/>
            <person name="White J."/>
            <person name="O'Leary S."/>
            <person name="Kodira C."/>
            <person name="Zeng Q."/>
            <person name="Yandava C."/>
            <person name="Alvarado L."/>
            <person name="Longcore J."/>
            <person name="James T."/>
        </authorList>
    </citation>
    <scope>NUCLEOTIDE SEQUENCE [LARGE SCALE GENOMIC DNA]</scope>
    <source>
        <strain evidence="7 8">JEL423</strain>
    </source>
</reference>
<dbReference type="GO" id="GO:0005975">
    <property type="term" value="P:carbohydrate metabolic process"/>
    <property type="evidence" value="ECO:0007669"/>
    <property type="project" value="InterPro"/>
</dbReference>
<dbReference type="InterPro" id="IPR013320">
    <property type="entry name" value="ConA-like_dom_sf"/>
</dbReference>
<name>A0A177WML5_BATDL</name>
<dbReference type="Gene3D" id="2.60.120.200">
    <property type="match status" value="1"/>
</dbReference>
<keyword evidence="4" id="KW-0812">Transmembrane</keyword>
<dbReference type="Proteomes" id="UP000077115">
    <property type="component" value="Unassembled WGS sequence"/>
</dbReference>
<dbReference type="AlphaFoldDB" id="A0A177WML5"/>
<keyword evidence="2" id="KW-0378">Hydrolase</keyword>
<feature type="chain" id="PRO_5008077789" description="GH16 domain-containing protein" evidence="5">
    <location>
        <begin position="26"/>
        <end position="355"/>
    </location>
</feature>
<evidence type="ECO:0000259" key="6">
    <source>
        <dbReference type="PROSITE" id="PS51762"/>
    </source>
</evidence>
<dbReference type="Pfam" id="PF00722">
    <property type="entry name" value="Glyco_hydro_16"/>
    <property type="match status" value="1"/>
</dbReference>
<feature type="transmembrane region" description="Helical" evidence="4">
    <location>
        <begin position="334"/>
        <end position="353"/>
    </location>
</feature>
<dbReference type="PANTHER" id="PTHR10963:SF22">
    <property type="entry name" value="GLYCOSIDASE CRH2-RELATED"/>
    <property type="match status" value="1"/>
</dbReference>
<evidence type="ECO:0000256" key="3">
    <source>
        <dbReference type="ARBA" id="ARBA00023295"/>
    </source>
</evidence>
<accession>A0A177WML5</accession>
<reference evidence="7 8" key="2">
    <citation type="submission" date="2016-05" db="EMBL/GenBank/DDBJ databases">
        <title>Lineage-specific infection strategies underlie the spectrum of fungal disease in amphibians.</title>
        <authorList>
            <person name="Cuomo C.A."/>
            <person name="Farrer R.A."/>
            <person name="James T."/>
            <person name="Longcore J."/>
            <person name="Birren B."/>
        </authorList>
    </citation>
    <scope>NUCLEOTIDE SEQUENCE [LARGE SCALE GENOMIC DNA]</scope>
    <source>
        <strain evidence="7 8">JEL423</strain>
    </source>
</reference>
<dbReference type="OrthoDB" id="4781at2759"/>
<protein>
    <recommendedName>
        <fullName evidence="6">GH16 domain-containing protein</fullName>
    </recommendedName>
</protein>
<dbReference type="SUPFAM" id="SSF49899">
    <property type="entry name" value="Concanavalin A-like lectins/glucanases"/>
    <property type="match status" value="1"/>
</dbReference>
<gene>
    <name evidence="7" type="ORF">BDEG_24607</name>
</gene>
<evidence type="ECO:0000313" key="7">
    <source>
        <dbReference type="EMBL" id="OAJ40925.1"/>
    </source>
</evidence>
<dbReference type="InterPro" id="IPR000757">
    <property type="entry name" value="Beta-glucanase-like"/>
</dbReference>
<dbReference type="EMBL" id="DS022305">
    <property type="protein sequence ID" value="OAJ40925.1"/>
    <property type="molecule type" value="Genomic_DNA"/>
</dbReference>
<feature type="signal peptide" evidence="5">
    <location>
        <begin position="1"/>
        <end position="25"/>
    </location>
</feature>
<dbReference type="VEuPathDB" id="FungiDB:BDEG_24607"/>
<organism evidence="7 8">
    <name type="scientific">Batrachochytrium dendrobatidis (strain JEL423)</name>
    <dbReference type="NCBI Taxonomy" id="403673"/>
    <lineage>
        <taxon>Eukaryota</taxon>
        <taxon>Fungi</taxon>
        <taxon>Fungi incertae sedis</taxon>
        <taxon>Chytridiomycota</taxon>
        <taxon>Chytridiomycota incertae sedis</taxon>
        <taxon>Chytridiomycetes</taxon>
        <taxon>Rhizophydiales</taxon>
        <taxon>Rhizophydiales incertae sedis</taxon>
        <taxon>Batrachochytrium</taxon>
    </lineage>
</organism>
<sequence>MHFKPAAWHIFLLSTLALLLPLANAEPRTVLPANFYLGDCISQRIVFDKQRLLELNGADSKRFKADRTKYDLTMDYGSIDFVGTTAHFNLVKADRFETDISMGARISTTRYMLHGKITARMKPAVDPGVVSTLITWSDFQNEIPNSKESTQDEIDWEVVGKHPEHPEYNVFTGKSSNMERGAHGGAVSGTITVNEFHDFTIDWRSDRIEWGVDGNVMKTLIKTQSFAALPGSLKPGEFWYPETPSRVQVSVWDGSMGDQRRWAGGPIPWGNRQKITVPYEWIEIQCYDDKDRPVTRWAADGSGPTAENSTTQSRFSRFASKANSQTAALTKSNFYSICWIMSLAIIIPALSIFHL</sequence>
<dbReference type="PROSITE" id="PS51762">
    <property type="entry name" value="GH16_2"/>
    <property type="match status" value="1"/>
</dbReference>